<keyword evidence="9" id="KW-1185">Reference proteome</keyword>
<comment type="similarity">
    <text evidence="2">Belongs to the UPF0057 (PMP3) family.</text>
</comment>
<gene>
    <name evidence="8" type="ORF">EW145_g1492</name>
</gene>
<evidence type="ECO:0000256" key="2">
    <source>
        <dbReference type="ARBA" id="ARBA00009530"/>
    </source>
</evidence>
<evidence type="ECO:0000313" key="9">
    <source>
        <dbReference type="Proteomes" id="UP000308199"/>
    </source>
</evidence>
<keyword evidence="3 7" id="KW-0812">Transmembrane</keyword>
<sequence length="309" mass="34462">MDNYALKSSKLDLTPRRHHGYSVVLFILGTLFPPLAVAARFGIGGDFWLNLLLTICGYIPGHVHNFYIQNVRNNKNNKRTPKWAQRYGLIDTAKIERNRKRSQWASRYNDRLPHSAYEGQPLAEGEVADHSGRPDSLLEPDARTRNGQGQFWSEEEERYYGKNSNGNTGHSTGSLDSGSVGGGSSRWRYPANFEDSLPSGEAIGDLDGGKKKKKKKSKKDRWARTEDAYSNPPEDRKRRSKKSKGRSTVGGADADGFDRRSTGTSVEDTSFPEDAEGGLYGSRRDAETVPDVLPVSSSGHPRDELDHEF</sequence>
<reference evidence="8 9" key="1">
    <citation type="submission" date="2019-02" db="EMBL/GenBank/DDBJ databases">
        <title>Genome sequencing of the rare red list fungi Phellinidium pouzarii.</title>
        <authorList>
            <person name="Buettner E."/>
            <person name="Kellner H."/>
        </authorList>
    </citation>
    <scope>NUCLEOTIDE SEQUENCE [LARGE SCALE GENOMIC DNA]</scope>
    <source>
        <strain evidence="8 9">DSM 108285</strain>
    </source>
</reference>
<keyword evidence="5 7" id="KW-0472">Membrane</keyword>
<feature type="transmembrane region" description="Helical" evidence="7">
    <location>
        <begin position="21"/>
        <end position="41"/>
    </location>
</feature>
<evidence type="ECO:0008006" key="10">
    <source>
        <dbReference type="Google" id="ProtNLM"/>
    </source>
</evidence>
<comment type="caution">
    <text evidence="8">The sequence shown here is derived from an EMBL/GenBank/DDBJ whole genome shotgun (WGS) entry which is preliminary data.</text>
</comment>
<feature type="transmembrane region" description="Helical" evidence="7">
    <location>
        <begin position="47"/>
        <end position="68"/>
    </location>
</feature>
<evidence type="ECO:0000256" key="4">
    <source>
        <dbReference type="ARBA" id="ARBA00022989"/>
    </source>
</evidence>
<feature type="compositionally biased region" description="Basic and acidic residues" evidence="6">
    <location>
        <begin position="300"/>
        <end position="309"/>
    </location>
</feature>
<feature type="region of interest" description="Disordered" evidence="6">
    <location>
        <begin position="125"/>
        <end position="309"/>
    </location>
</feature>
<evidence type="ECO:0000256" key="3">
    <source>
        <dbReference type="ARBA" id="ARBA00022692"/>
    </source>
</evidence>
<dbReference type="PANTHER" id="PTHR21659:SF85">
    <property type="entry name" value="EXPRESSED PROTEIN"/>
    <property type="match status" value="1"/>
</dbReference>
<dbReference type="EMBL" id="SGPK01000042">
    <property type="protein sequence ID" value="THH10206.1"/>
    <property type="molecule type" value="Genomic_DNA"/>
</dbReference>
<protein>
    <recommendedName>
        <fullName evidence="10">Stress response RCI peptide</fullName>
    </recommendedName>
</protein>
<evidence type="ECO:0000256" key="5">
    <source>
        <dbReference type="ARBA" id="ARBA00023136"/>
    </source>
</evidence>
<dbReference type="PANTHER" id="PTHR21659">
    <property type="entry name" value="HYDROPHOBIC PROTEIN RCI2 LOW TEMPERATURE AND SALT RESPONSIVE PROTEIN LTI6 -RELATED"/>
    <property type="match status" value="1"/>
</dbReference>
<evidence type="ECO:0000313" key="8">
    <source>
        <dbReference type="EMBL" id="THH10206.1"/>
    </source>
</evidence>
<evidence type="ECO:0000256" key="6">
    <source>
        <dbReference type="SAM" id="MobiDB-lite"/>
    </source>
</evidence>
<dbReference type="OrthoDB" id="2152119at2759"/>
<evidence type="ECO:0000256" key="1">
    <source>
        <dbReference type="ARBA" id="ARBA00004370"/>
    </source>
</evidence>
<feature type="compositionally biased region" description="Basic residues" evidence="6">
    <location>
        <begin position="210"/>
        <end position="219"/>
    </location>
</feature>
<dbReference type="Pfam" id="PF01679">
    <property type="entry name" value="Pmp3"/>
    <property type="match status" value="1"/>
</dbReference>
<comment type="subcellular location">
    <subcellularLocation>
        <location evidence="1">Membrane</location>
    </subcellularLocation>
</comment>
<evidence type="ECO:0000256" key="7">
    <source>
        <dbReference type="SAM" id="Phobius"/>
    </source>
</evidence>
<dbReference type="Proteomes" id="UP000308199">
    <property type="component" value="Unassembled WGS sequence"/>
</dbReference>
<organism evidence="8 9">
    <name type="scientific">Phellinidium pouzarii</name>
    <dbReference type="NCBI Taxonomy" id="167371"/>
    <lineage>
        <taxon>Eukaryota</taxon>
        <taxon>Fungi</taxon>
        <taxon>Dikarya</taxon>
        <taxon>Basidiomycota</taxon>
        <taxon>Agaricomycotina</taxon>
        <taxon>Agaricomycetes</taxon>
        <taxon>Hymenochaetales</taxon>
        <taxon>Hymenochaetaceae</taxon>
        <taxon>Phellinidium</taxon>
    </lineage>
</organism>
<accession>A0A4S4LEA7</accession>
<dbReference type="InterPro" id="IPR000612">
    <property type="entry name" value="PMP3"/>
</dbReference>
<feature type="compositionally biased region" description="Basic and acidic residues" evidence="6">
    <location>
        <begin position="220"/>
        <end position="237"/>
    </location>
</feature>
<keyword evidence="4 7" id="KW-1133">Transmembrane helix</keyword>
<proteinExistence type="inferred from homology"/>
<dbReference type="AlphaFoldDB" id="A0A4S4LEA7"/>
<name>A0A4S4LEA7_9AGAM</name>
<dbReference type="GO" id="GO:0016020">
    <property type="term" value="C:membrane"/>
    <property type="evidence" value="ECO:0007669"/>
    <property type="project" value="UniProtKB-SubCell"/>
</dbReference>